<accession>A0ABV4DT18</accession>
<comment type="caution">
    <text evidence="1">The sequence shown here is derived from an EMBL/GenBank/DDBJ whole genome shotgun (WGS) entry which is preliminary data.</text>
</comment>
<evidence type="ECO:0000313" key="1">
    <source>
        <dbReference type="EMBL" id="MEY8762397.1"/>
    </source>
</evidence>
<reference evidence="1 2" key="1">
    <citation type="submission" date="2024-08" db="EMBL/GenBank/DDBJ databases">
        <title>Clostridium lapicellarii sp. nov., and Clostridium renhuaiense sp. nov., two species isolated from the mud in a fermentation cellar used for producing sauce-flavour Chinese liquors.</title>
        <authorList>
            <person name="Yang F."/>
            <person name="Wang H."/>
            <person name="Chen L.Q."/>
            <person name="Zhou N."/>
            <person name="Lu J.J."/>
            <person name="Pu X.X."/>
            <person name="Wan B."/>
            <person name="Wang L."/>
            <person name="Liu S.J."/>
        </authorList>
    </citation>
    <scope>NUCLEOTIDE SEQUENCE [LARGE SCALE GENOMIC DNA]</scope>
    <source>
        <strain evidence="1 2">MT-113</strain>
    </source>
</reference>
<dbReference type="RefSeq" id="WP_367112678.1">
    <property type="nucleotide sequence ID" value="NZ_JBGFFE010000001.1"/>
</dbReference>
<organism evidence="1 2">
    <name type="scientific">Clostridium lapidicellarium</name>
    <dbReference type="NCBI Taxonomy" id="3240931"/>
    <lineage>
        <taxon>Bacteria</taxon>
        <taxon>Bacillati</taxon>
        <taxon>Bacillota</taxon>
        <taxon>Clostridia</taxon>
        <taxon>Eubacteriales</taxon>
        <taxon>Clostridiaceae</taxon>
        <taxon>Clostridium</taxon>
    </lineage>
</organism>
<sequence>MEDVVDELLPRVLENYDNICKCPRCIDDIKAIVLNNLKPKYISTEKGLLYTKTNELSREFTTNVIKEIALAINIVSKNPHDH</sequence>
<gene>
    <name evidence="1" type="ORF">AB8S09_01860</name>
</gene>
<evidence type="ECO:0000313" key="2">
    <source>
        <dbReference type="Proteomes" id="UP001565220"/>
    </source>
</evidence>
<proteinExistence type="predicted"/>
<name>A0ABV4DT18_9CLOT</name>
<dbReference type="Proteomes" id="UP001565220">
    <property type="component" value="Unassembled WGS sequence"/>
</dbReference>
<keyword evidence="2" id="KW-1185">Reference proteome</keyword>
<dbReference type="Pfam" id="PF10719">
    <property type="entry name" value="ComFB"/>
    <property type="match status" value="1"/>
</dbReference>
<protein>
    <submittedName>
        <fullName evidence="1">Late competence development ComFB family protein</fullName>
    </submittedName>
</protein>
<dbReference type="InterPro" id="IPR019657">
    <property type="entry name" value="ComFB"/>
</dbReference>
<dbReference type="EMBL" id="JBGFFE010000001">
    <property type="protein sequence ID" value="MEY8762397.1"/>
    <property type="molecule type" value="Genomic_DNA"/>
</dbReference>